<dbReference type="InterPro" id="IPR046531">
    <property type="entry name" value="DUF6596"/>
</dbReference>
<dbReference type="InterPro" id="IPR013324">
    <property type="entry name" value="RNA_pol_sigma_r3/r4-like"/>
</dbReference>
<dbReference type="GO" id="GO:0003700">
    <property type="term" value="F:DNA-binding transcription factor activity"/>
    <property type="evidence" value="ECO:0007669"/>
    <property type="project" value="InterPro"/>
</dbReference>
<dbReference type="Gene3D" id="1.10.1740.10">
    <property type="match status" value="1"/>
</dbReference>
<feature type="region of interest" description="Disordered" evidence="1">
    <location>
        <begin position="1"/>
        <end position="30"/>
    </location>
</feature>
<dbReference type="AlphaFoldDB" id="A0A372IJA4"/>
<dbReference type="SUPFAM" id="SSF88946">
    <property type="entry name" value="Sigma2 domain of RNA polymerase sigma factors"/>
    <property type="match status" value="1"/>
</dbReference>
<feature type="domain" description="DUF6596" evidence="3">
    <location>
        <begin position="205"/>
        <end position="305"/>
    </location>
</feature>
<dbReference type="EMBL" id="QVQT01000008">
    <property type="protein sequence ID" value="RFU14997.1"/>
    <property type="molecule type" value="Genomic_DNA"/>
</dbReference>
<name>A0A372IJA4_9BACT</name>
<dbReference type="PANTHER" id="PTHR47756">
    <property type="entry name" value="BLL6612 PROTEIN-RELATED"/>
    <property type="match status" value="1"/>
</dbReference>
<sequence length="434" mass="47519">MQQRSTENDRSREEPAGQPQKAEGDEQARSVADAVARRSYGRLVAFLAARTHNVAAAEDALSEAFAAALADWPLHGCPANPEAWLLTVARRRWMDVVRKRQSSGIVDEEIDLQQIADVLGAERENAEIPDRRLALMFACAHPAIEESIRAPLILQAILGLDAATIASAFLTSPAAMGKRLVRAKSKIREAGVPFRIPEREELAGRLDTVLDAIYAAFGEGWSDADGSDATRRDLTAESLFLARLVVEMLPDEPEALGLLALMLHAEARRRGRRNQYGEYIPLSAQNYALWDAEKIGEAEALLRRAGCLGAIGRYQLEAAIQSAHVARCRSGQSNWFEVVQLYDALLSLTASPVVAINRALAIAELKGPQSGLDALPDSAADPRLAEYQPWWAARADLLSRAGMRDESLRAYEIAIGLESDPAVRQFLEKRRAAL</sequence>
<feature type="compositionally biased region" description="Basic and acidic residues" evidence="1">
    <location>
        <begin position="1"/>
        <end position="15"/>
    </location>
</feature>
<dbReference type="Pfam" id="PF20239">
    <property type="entry name" value="DUF6596"/>
    <property type="match status" value="1"/>
</dbReference>
<evidence type="ECO:0000256" key="1">
    <source>
        <dbReference type="SAM" id="MobiDB-lite"/>
    </source>
</evidence>
<dbReference type="Proteomes" id="UP000264702">
    <property type="component" value="Unassembled WGS sequence"/>
</dbReference>
<dbReference type="Pfam" id="PF04542">
    <property type="entry name" value="Sigma70_r2"/>
    <property type="match status" value="1"/>
</dbReference>
<organism evidence="4 5">
    <name type="scientific">Paracidobacterium acidisoli</name>
    <dbReference type="NCBI Taxonomy" id="2303751"/>
    <lineage>
        <taxon>Bacteria</taxon>
        <taxon>Pseudomonadati</taxon>
        <taxon>Acidobacteriota</taxon>
        <taxon>Terriglobia</taxon>
        <taxon>Terriglobales</taxon>
        <taxon>Acidobacteriaceae</taxon>
        <taxon>Paracidobacterium</taxon>
    </lineage>
</organism>
<dbReference type="GO" id="GO:0006352">
    <property type="term" value="P:DNA-templated transcription initiation"/>
    <property type="evidence" value="ECO:0007669"/>
    <property type="project" value="InterPro"/>
</dbReference>
<dbReference type="InterPro" id="IPR007627">
    <property type="entry name" value="RNA_pol_sigma70_r2"/>
</dbReference>
<dbReference type="OrthoDB" id="9780299at2"/>
<gene>
    <name evidence="4" type="ORF">D0Y96_19535</name>
</gene>
<dbReference type="SUPFAM" id="SSF88659">
    <property type="entry name" value="Sigma3 and sigma4 domains of RNA polymerase sigma factors"/>
    <property type="match status" value="1"/>
</dbReference>
<reference evidence="4 5" key="1">
    <citation type="submission" date="2018-08" db="EMBL/GenBank/DDBJ databases">
        <title>Acidipila sp. 4G-K13, an acidobacterium isolated from forest soil.</title>
        <authorList>
            <person name="Gao Z.-H."/>
            <person name="Qiu L.-H."/>
        </authorList>
    </citation>
    <scope>NUCLEOTIDE SEQUENCE [LARGE SCALE GENOMIC DNA]</scope>
    <source>
        <strain evidence="4 5">4G-K13</strain>
    </source>
</reference>
<dbReference type="PANTHER" id="PTHR47756:SF2">
    <property type="entry name" value="BLL6612 PROTEIN"/>
    <property type="match status" value="1"/>
</dbReference>
<dbReference type="InterPro" id="IPR013325">
    <property type="entry name" value="RNA_pol_sigma_r2"/>
</dbReference>
<evidence type="ECO:0000313" key="5">
    <source>
        <dbReference type="Proteomes" id="UP000264702"/>
    </source>
</evidence>
<evidence type="ECO:0000259" key="3">
    <source>
        <dbReference type="Pfam" id="PF20239"/>
    </source>
</evidence>
<comment type="caution">
    <text evidence="4">The sequence shown here is derived from an EMBL/GenBank/DDBJ whole genome shotgun (WGS) entry which is preliminary data.</text>
</comment>
<evidence type="ECO:0000259" key="2">
    <source>
        <dbReference type="Pfam" id="PF04542"/>
    </source>
</evidence>
<keyword evidence="5" id="KW-1185">Reference proteome</keyword>
<dbReference type="RefSeq" id="WP_117303409.1">
    <property type="nucleotide sequence ID" value="NZ_QVQT02000008.1"/>
</dbReference>
<feature type="domain" description="RNA polymerase sigma-70 region 2" evidence="2">
    <location>
        <begin position="38"/>
        <end position="101"/>
    </location>
</feature>
<accession>A0A372IJA4</accession>
<protein>
    <submittedName>
        <fullName evidence="4">RNA polymerase subunit sigma-70</fullName>
    </submittedName>
</protein>
<proteinExistence type="predicted"/>
<evidence type="ECO:0000313" key="4">
    <source>
        <dbReference type="EMBL" id="RFU14997.1"/>
    </source>
</evidence>